<dbReference type="OrthoDB" id="10252171at2759"/>
<dbReference type="SMART" id="SM00220">
    <property type="entry name" value="S_TKc"/>
    <property type="match status" value="1"/>
</dbReference>
<dbReference type="AlphaFoldDB" id="T0KIB8"/>
<dbReference type="HOGENOM" id="CLU_924410_0_0_1"/>
<reference evidence="8" key="1">
    <citation type="journal article" date="2013" name="Mol. Plant Microbe Interact.">
        <title>Global aspects of pacC regulation of pathogenicity genes in Colletotrichum gloeosporioides as revealed by transcriptome analysis.</title>
        <authorList>
            <person name="Alkan N."/>
            <person name="Meng X."/>
            <person name="Friedlander G."/>
            <person name="Reuveni E."/>
            <person name="Sukno S."/>
            <person name="Sherman A."/>
            <person name="Thon M."/>
            <person name="Fluhr R."/>
            <person name="Prusky D."/>
        </authorList>
    </citation>
    <scope>NUCLEOTIDE SEQUENCE [LARGE SCALE GENOMIC DNA]</scope>
    <source>
        <strain evidence="8">Cg-14</strain>
    </source>
</reference>
<feature type="domain" description="Protein kinase" evidence="6">
    <location>
        <begin position="1"/>
        <end position="226"/>
    </location>
</feature>
<dbReference type="CDD" id="cd00180">
    <property type="entry name" value="PKc"/>
    <property type="match status" value="1"/>
</dbReference>
<proteinExistence type="predicted"/>
<evidence type="ECO:0000313" key="8">
    <source>
        <dbReference type="Proteomes" id="UP000015530"/>
    </source>
</evidence>
<dbReference type="PANTHER" id="PTHR24345:SF91">
    <property type="entry name" value="SERINE_THREONINE-PROTEIN KINASE PLK4"/>
    <property type="match status" value="1"/>
</dbReference>
<organism evidence="7 8">
    <name type="scientific">Colletotrichum gloeosporioides (strain Cg-14)</name>
    <name type="common">Anthracnose fungus</name>
    <name type="synonym">Glomerella cingulata</name>
    <dbReference type="NCBI Taxonomy" id="1237896"/>
    <lineage>
        <taxon>Eukaryota</taxon>
        <taxon>Fungi</taxon>
        <taxon>Dikarya</taxon>
        <taxon>Ascomycota</taxon>
        <taxon>Pezizomycotina</taxon>
        <taxon>Sordariomycetes</taxon>
        <taxon>Hypocreomycetidae</taxon>
        <taxon>Glomerellales</taxon>
        <taxon>Glomerellaceae</taxon>
        <taxon>Colletotrichum</taxon>
        <taxon>Colletotrichum gloeosporioides species complex</taxon>
    </lineage>
</organism>
<evidence type="ECO:0000256" key="1">
    <source>
        <dbReference type="ARBA" id="ARBA00022527"/>
    </source>
</evidence>
<evidence type="ECO:0000256" key="5">
    <source>
        <dbReference type="ARBA" id="ARBA00022840"/>
    </source>
</evidence>
<dbReference type="eggNOG" id="KOG0615">
    <property type="taxonomic scope" value="Eukaryota"/>
</dbReference>
<comment type="caution">
    <text evidence="7">The sequence shown here is derived from an EMBL/GenBank/DDBJ whole genome shotgun (WGS) entry which is preliminary data.</text>
</comment>
<protein>
    <submittedName>
        <fullName evidence="7">Calcium/calmodulin-dependent protein kinase type 1B</fullName>
    </submittedName>
</protein>
<accession>T0KIB8</accession>
<keyword evidence="4 7" id="KW-0418">Kinase</keyword>
<dbReference type="SUPFAM" id="SSF56112">
    <property type="entry name" value="Protein kinase-like (PK-like)"/>
    <property type="match status" value="1"/>
</dbReference>
<dbReference type="PROSITE" id="PS00108">
    <property type="entry name" value="PROTEIN_KINASE_ST"/>
    <property type="match status" value="1"/>
</dbReference>
<evidence type="ECO:0000256" key="3">
    <source>
        <dbReference type="ARBA" id="ARBA00022741"/>
    </source>
</evidence>
<dbReference type="STRING" id="1237896.T0KIB8"/>
<dbReference type="InterPro" id="IPR000719">
    <property type="entry name" value="Prot_kinase_dom"/>
</dbReference>
<sequence>MTEKVDYYRELEAVMKFSQERYTPSFVQSYGWFESSEAIFIAMEYVPHGDLQNYLSSPMPEDEARIITRQLAEGLHHMHMNGFTHRDLKPENILVVSRAPDWLVQISDFGIIGRLRPDQSTLGTMRRGTLGFIAPEMLGFIADRTHPYAVDIWSLGAAVFTMVTKTLFMTDFGLLQNLAMLLEKLDDKLSKIVQYFTHLQNADDRGTIQDLTDGGERLVIKVQMFLQAWQSMMTHEDGFEAKESWEGYLLESGAMKHLGTEKLRSRVETLEQSLRVWVLRYDAYSSEKVKHVKSKKRAGRI</sequence>
<dbReference type="GO" id="GO:0005524">
    <property type="term" value="F:ATP binding"/>
    <property type="evidence" value="ECO:0007669"/>
    <property type="project" value="UniProtKB-KW"/>
</dbReference>
<evidence type="ECO:0000256" key="4">
    <source>
        <dbReference type="ARBA" id="ARBA00022777"/>
    </source>
</evidence>
<dbReference type="Proteomes" id="UP000015530">
    <property type="component" value="Unassembled WGS sequence"/>
</dbReference>
<dbReference type="Pfam" id="PF00069">
    <property type="entry name" value="Pkinase"/>
    <property type="match status" value="1"/>
</dbReference>
<keyword evidence="1" id="KW-0723">Serine/threonine-protein kinase</keyword>
<name>T0KIB8_COLGC</name>
<dbReference type="InterPro" id="IPR008271">
    <property type="entry name" value="Ser/Thr_kinase_AS"/>
</dbReference>
<dbReference type="GO" id="GO:0004674">
    <property type="term" value="F:protein serine/threonine kinase activity"/>
    <property type="evidence" value="ECO:0007669"/>
    <property type="project" value="UniProtKB-KW"/>
</dbReference>
<evidence type="ECO:0000256" key="2">
    <source>
        <dbReference type="ARBA" id="ARBA00022679"/>
    </source>
</evidence>
<dbReference type="PROSITE" id="PS50011">
    <property type="entry name" value="PROTEIN_KINASE_DOM"/>
    <property type="match status" value="1"/>
</dbReference>
<dbReference type="InterPro" id="IPR011009">
    <property type="entry name" value="Kinase-like_dom_sf"/>
</dbReference>
<gene>
    <name evidence="7" type="ORF">CGLO_07774</name>
</gene>
<keyword evidence="2" id="KW-0808">Transferase</keyword>
<dbReference type="PANTHER" id="PTHR24345">
    <property type="entry name" value="SERINE/THREONINE-PROTEIN KINASE PLK"/>
    <property type="match status" value="1"/>
</dbReference>
<dbReference type="EMBL" id="AMYD01001565">
    <property type="protein sequence ID" value="EQB52593.1"/>
    <property type="molecule type" value="Genomic_DNA"/>
</dbReference>
<evidence type="ECO:0000259" key="6">
    <source>
        <dbReference type="PROSITE" id="PS50011"/>
    </source>
</evidence>
<keyword evidence="3" id="KW-0547">Nucleotide-binding</keyword>
<evidence type="ECO:0000313" key="7">
    <source>
        <dbReference type="EMBL" id="EQB52593.1"/>
    </source>
</evidence>
<dbReference type="Gene3D" id="1.10.510.10">
    <property type="entry name" value="Transferase(Phosphotransferase) domain 1"/>
    <property type="match status" value="1"/>
</dbReference>
<keyword evidence="5" id="KW-0067">ATP-binding</keyword>
<dbReference type="GO" id="GO:0005634">
    <property type="term" value="C:nucleus"/>
    <property type="evidence" value="ECO:0007669"/>
    <property type="project" value="TreeGrafter"/>
</dbReference>